<dbReference type="SUPFAM" id="SSF49363">
    <property type="entry name" value="Purple acid phosphatase, N-terminal domain"/>
    <property type="match status" value="1"/>
</dbReference>
<dbReference type="Pfam" id="PF16656">
    <property type="entry name" value="Pur_ac_phosph_N"/>
    <property type="match status" value="1"/>
</dbReference>
<dbReference type="Proteomes" id="UP000034293">
    <property type="component" value="Unassembled WGS sequence"/>
</dbReference>
<dbReference type="InterPro" id="IPR044016">
    <property type="entry name" value="Big_13"/>
</dbReference>
<dbReference type="InterPro" id="IPR008963">
    <property type="entry name" value="Purple_acid_Pase-like_N"/>
</dbReference>
<dbReference type="InterPro" id="IPR013783">
    <property type="entry name" value="Ig-like_fold"/>
</dbReference>
<evidence type="ECO:0000313" key="5">
    <source>
        <dbReference type="Proteomes" id="UP000034293"/>
    </source>
</evidence>
<evidence type="ECO:0000313" key="4">
    <source>
        <dbReference type="EMBL" id="KKR64126.1"/>
    </source>
</evidence>
<dbReference type="Pfam" id="PF19077">
    <property type="entry name" value="Big_13"/>
    <property type="match status" value="1"/>
</dbReference>
<dbReference type="GO" id="GO:0003993">
    <property type="term" value="F:acid phosphatase activity"/>
    <property type="evidence" value="ECO:0007669"/>
    <property type="project" value="InterPro"/>
</dbReference>
<protein>
    <recommendedName>
        <fullName evidence="3">Fibronectin type-III domain-containing protein</fullName>
    </recommendedName>
</protein>
<dbReference type="GO" id="GO:0046872">
    <property type="term" value="F:metal ion binding"/>
    <property type="evidence" value="ECO:0007669"/>
    <property type="project" value="InterPro"/>
</dbReference>
<keyword evidence="2" id="KW-1133">Transmembrane helix</keyword>
<dbReference type="Gene3D" id="2.60.40.10">
    <property type="entry name" value="Immunoglobulins"/>
    <property type="match status" value="1"/>
</dbReference>
<evidence type="ECO:0000256" key="1">
    <source>
        <dbReference type="SAM" id="MobiDB-lite"/>
    </source>
</evidence>
<name>A0A0G0SP10_9BACT</name>
<reference evidence="4 5" key="1">
    <citation type="journal article" date="2015" name="Nature">
        <title>rRNA introns, odd ribosomes, and small enigmatic genomes across a large radiation of phyla.</title>
        <authorList>
            <person name="Brown C.T."/>
            <person name="Hug L.A."/>
            <person name="Thomas B.C."/>
            <person name="Sharon I."/>
            <person name="Castelle C.J."/>
            <person name="Singh A."/>
            <person name="Wilkins M.J."/>
            <person name="Williams K.H."/>
            <person name="Banfield J.F."/>
        </authorList>
    </citation>
    <scope>NUCLEOTIDE SEQUENCE [LARGE SCALE GENOMIC DNA]</scope>
</reference>
<evidence type="ECO:0000259" key="3">
    <source>
        <dbReference type="PROSITE" id="PS50853"/>
    </source>
</evidence>
<sequence length="451" mass="47586">MIKKSKIPTILGILILLGGVFAGVILLKNTQIFKIGANPTAIPKNVRVSNLSDSSATVSWITEDQTTDFISYGTSPNTSTIVNESEGNQKFFTHSITITGLNPETNYYFEINSNGTAHDNNGIPWQFSTGKALSISQVSIPISGSVITASGQPEKRAILYVTVGGYVISTLTSDNGTFVLQLGSVRTTDLSTYAQTDPAKTLLEISVTTGRGETATAKIFPQSANPIPTLIVGQDQDFRSLQPTGSGQNPDADLNLPEAATAESKFDVSKIKIDSSKTVTLDSVNEGETVTSDKPQFFGDGPTGEKITITVHSETEIAGTTTVLSNGSWNWSPPTNLSEGPHTVTISWIDTSGITRTLTRNFVVQAGELPAFVASSSATPTSTKSPTPAPVKSPSSSPVKTTPTAISTSTSTATPAALPQSGSLTPTILLFMMGLGVLSFSFYTWKTSKDN</sequence>
<feature type="compositionally biased region" description="Low complexity" evidence="1">
    <location>
        <begin position="375"/>
        <end position="417"/>
    </location>
</feature>
<feature type="region of interest" description="Disordered" evidence="1">
    <location>
        <begin position="375"/>
        <end position="418"/>
    </location>
</feature>
<feature type="domain" description="Fibronectin type-III" evidence="3">
    <location>
        <begin position="42"/>
        <end position="135"/>
    </location>
</feature>
<dbReference type="AlphaFoldDB" id="A0A0G0SP10"/>
<feature type="transmembrane region" description="Helical" evidence="2">
    <location>
        <begin position="428"/>
        <end position="445"/>
    </location>
</feature>
<gene>
    <name evidence="4" type="ORF">UU02_C0012G0005</name>
</gene>
<evidence type="ECO:0000256" key="2">
    <source>
        <dbReference type="SAM" id="Phobius"/>
    </source>
</evidence>
<dbReference type="InterPro" id="IPR015914">
    <property type="entry name" value="PAPs_N"/>
</dbReference>
<dbReference type="EMBL" id="LBZA01000012">
    <property type="protein sequence ID" value="KKR64126.1"/>
    <property type="molecule type" value="Genomic_DNA"/>
</dbReference>
<keyword evidence="2" id="KW-0472">Membrane</keyword>
<dbReference type="SMART" id="SM00060">
    <property type="entry name" value="FN3"/>
    <property type="match status" value="1"/>
</dbReference>
<accession>A0A0G0SP10</accession>
<dbReference type="PROSITE" id="PS50853">
    <property type="entry name" value="FN3"/>
    <property type="match status" value="1"/>
</dbReference>
<keyword evidence="2" id="KW-0812">Transmembrane</keyword>
<dbReference type="InterPro" id="IPR003961">
    <property type="entry name" value="FN3_dom"/>
</dbReference>
<proteinExistence type="predicted"/>
<dbReference type="CDD" id="cd00063">
    <property type="entry name" value="FN3"/>
    <property type="match status" value="1"/>
</dbReference>
<comment type="caution">
    <text evidence="4">The sequence shown here is derived from an EMBL/GenBank/DDBJ whole genome shotgun (WGS) entry which is preliminary data.</text>
</comment>
<organism evidence="4 5">
    <name type="scientific">Candidatus Woesebacteria bacterium GW2011_GWA1_40_43</name>
    <dbReference type="NCBI Taxonomy" id="1618553"/>
    <lineage>
        <taxon>Bacteria</taxon>
        <taxon>Candidatus Woeseibacteriota</taxon>
    </lineage>
</organism>
<dbReference type="Gene3D" id="2.60.40.380">
    <property type="entry name" value="Purple acid phosphatase-like, N-terminal"/>
    <property type="match status" value="1"/>
</dbReference>